<dbReference type="InterPro" id="IPR016181">
    <property type="entry name" value="Acyl_CoA_acyltransferase"/>
</dbReference>
<organism evidence="5 6">
    <name type="scientific">Streptomyces pactum</name>
    <dbReference type="NCBI Taxonomy" id="68249"/>
    <lineage>
        <taxon>Bacteria</taxon>
        <taxon>Bacillati</taxon>
        <taxon>Actinomycetota</taxon>
        <taxon>Actinomycetes</taxon>
        <taxon>Kitasatosporales</taxon>
        <taxon>Streptomycetaceae</taxon>
        <taxon>Streptomyces</taxon>
    </lineage>
</organism>
<dbReference type="PROSITE" id="PS51186">
    <property type="entry name" value="GNAT"/>
    <property type="match status" value="1"/>
</dbReference>
<dbReference type="PANTHER" id="PTHR43792:SF8">
    <property type="entry name" value="[RIBOSOMAL PROTEIN US5]-ALANINE N-ACETYLTRANSFERASE"/>
    <property type="match status" value="1"/>
</dbReference>
<dbReference type="RefSeq" id="WP_197988966.1">
    <property type="nucleotide sequence ID" value="NZ_JACYXC010000001.1"/>
</dbReference>
<keyword evidence="6" id="KW-1185">Reference proteome</keyword>
<dbReference type="SUPFAM" id="SSF55729">
    <property type="entry name" value="Acyl-CoA N-acyltransferases (Nat)"/>
    <property type="match status" value="1"/>
</dbReference>
<comment type="caution">
    <text evidence="5">The sequence shown here is derived from an EMBL/GenBank/DDBJ whole genome shotgun (WGS) entry which is preliminary data.</text>
</comment>
<evidence type="ECO:0000259" key="4">
    <source>
        <dbReference type="PROSITE" id="PS51186"/>
    </source>
</evidence>
<feature type="domain" description="N-acetyltransferase" evidence="4">
    <location>
        <begin position="12"/>
        <end position="180"/>
    </location>
</feature>
<reference evidence="5 6" key="1">
    <citation type="submission" date="2020-09" db="EMBL/GenBank/DDBJ databases">
        <title>Biosynthesis of the nuclear factor of activated T cells inhibitor NFAT-133 and its congeners in Streptomyces pactum.</title>
        <authorList>
            <person name="Zhou W."/>
            <person name="Posri P."/>
            <person name="Abugrain M.E."/>
            <person name="Weisberg A.J."/>
            <person name="Chang J.H."/>
            <person name="Mahmud T."/>
        </authorList>
    </citation>
    <scope>NUCLEOTIDE SEQUENCE [LARGE SCALE GENOMIC DNA]</scope>
    <source>
        <strain evidence="5 6">ATCC 27456</strain>
    </source>
</reference>
<keyword evidence="1" id="KW-0808">Transferase</keyword>
<gene>
    <name evidence="5" type="ORF">IHE55_11610</name>
</gene>
<dbReference type="Pfam" id="PF13302">
    <property type="entry name" value="Acetyltransf_3"/>
    <property type="match status" value="1"/>
</dbReference>
<name>A0ABS0NJN5_9ACTN</name>
<dbReference type="PANTHER" id="PTHR43792">
    <property type="entry name" value="GNAT FAMILY, PUTATIVE (AFU_ORTHOLOGUE AFUA_3G00765)-RELATED-RELATED"/>
    <property type="match status" value="1"/>
</dbReference>
<evidence type="ECO:0000256" key="1">
    <source>
        <dbReference type="ARBA" id="ARBA00022679"/>
    </source>
</evidence>
<dbReference type="Proteomes" id="UP000807371">
    <property type="component" value="Unassembled WGS sequence"/>
</dbReference>
<dbReference type="EMBL" id="JACYXC010000001">
    <property type="protein sequence ID" value="MBH5335409.1"/>
    <property type="molecule type" value="Genomic_DNA"/>
</dbReference>
<keyword evidence="2" id="KW-0012">Acyltransferase</keyword>
<sequence length="186" mass="20316">MDVPTVTVAAGVRLRPLVPEDAGALCDAYVRNREHLRRWEPVRAARFHTPEGQADRIRDQLAQQAEGRLAAWVLDDGERIVGTATLNSIVLGPLRSASLGYWIDGGLTGRGLATAATLAVLGIADERLGLHRVEASTHVANTASQRVLAKCGFERIGLAPRYLHINGEWADHILFQHILNDRRPPG</sequence>
<protein>
    <submittedName>
        <fullName evidence="5">GNAT family N-acetyltransferase</fullName>
    </submittedName>
</protein>
<dbReference type="InterPro" id="IPR051531">
    <property type="entry name" value="N-acetyltransferase"/>
</dbReference>
<evidence type="ECO:0000313" key="5">
    <source>
        <dbReference type="EMBL" id="MBH5335409.1"/>
    </source>
</evidence>
<evidence type="ECO:0000313" key="6">
    <source>
        <dbReference type="Proteomes" id="UP000807371"/>
    </source>
</evidence>
<accession>A0ABS0NJN5</accession>
<evidence type="ECO:0000256" key="3">
    <source>
        <dbReference type="ARBA" id="ARBA00038502"/>
    </source>
</evidence>
<proteinExistence type="inferred from homology"/>
<dbReference type="InterPro" id="IPR000182">
    <property type="entry name" value="GNAT_dom"/>
</dbReference>
<comment type="similarity">
    <text evidence="3">Belongs to the acetyltransferase family. RimJ subfamily.</text>
</comment>
<dbReference type="Gene3D" id="3.40.630.30">
    <property type="match status" value="1"/>
</dbReference>
<evidence type="ECO:0000256" key="2">
    <source>
        <dbReference type="ARBA" id="ARBA00023315"/>
    </source>
</evidence>